<dbReference type="EMBL" id="LSYV01000219">
    <property type="protein sequence ID" value="KXZ42025.1"/>
    <property type="molecule type" value="Genomic_DNA"/>
</dbReference>
<dbReference type="GO" id="GO:0003677">
    <property type="term" value="F:DNA binding"/>
    <property type="evidence" value="ECO:0007669"/>
    <property type="project" value="UniProtKB-KW"/>
</dbReference>
<feature type="region of interest" description="Disordered" evidence="6">
    <location>
        <begin position="211"/>
        <end position="295"/>
    </location>
</feature>
<evidence type="ECO:0000259" key="7">
    <source>
        <dbReference type="PROSITE" id="PS51032"/>
    </source>
</evidence>
<evidence type="ECO:0000256" key="1">
    <source>
        <dbReference type="ARBA" id="ARBA00004123"/>
    </source>
</evidence>
<accession>A0A150FXW4</accession>
<dbReference type="SMART" id="SM00380">
    <property type="entry name" value="AP2"/>
    <property type="match status" value="1"/>
</dbReference>
<evidence type="ECO:0000256" key="3">
    <source>
        <dbReference type="ARBA" id="ARBA00023125"/>
    </source>
</evidence>
<dbReference type="OrthoDB" id="515645at2759"/>
<evidence type="ECO:0000313" key="8">
    <source>
        <dbReference type="EMBL" id="KXZ42025.1"/>
    </source>
</evidence>
<dbReference type="InterPro" id="IPR016177">
    <property type="entry name" value="DNA-bd_dom_sf"/>
</dbReference>
<keyword evidence="9" id="KW-1185">Reference proteome</keyword>
<proteinExistence type="predicted"/>
<protein>
    <recommendedName>
        <fullName evidence="7">AP2/ERF domain-containing protein</fullName>
    </recommendedName>
</protein>
<dbReference type="Gene3D" id="3.30.730.10">
    <property type="entry name" value="AP2/ERF domain"/>
    <property type="match status" value="1"/>
</dbReference>
<evidence type="ECO:0000256" key="2">
    <source>
        <dbReference type="ARBA" id="ARBA00023015"/>
    </source>
</evidence>
<comment type="subcellular location">
    <subcellularLocation>
        <location evidence="1">Nucleus</location>
    </subcellularLocation>
</comment>
<keyword evidence="2" id="KW-0805">Transcription regulation</keyword>
<reference evidence="9" key="1">
    <citation type="journal article" date="2016" name="Nat. Commun.">
        <title>The Gonium pectorale genome demonstrates co-option of cell cycle regulation during the evolution of multicellularity.</title>
        <authorList>
            <person name="Hanschen E.R."/>
            <person name="Marriage T.N."/>
            <person name="Ferris P.J."/>
            <person name="Hamaji T."/>
            <person name="Toyoda A."/>
            <person name="Fujiyama A."/>
            <person name="Neme R."/>
            <person name="Noguchi H."/>
            <person name="Minakuchi Y."/>
            <person name="Suzuki M."/>
            <person name="Kawai-Toyooka H."/>
            <person name="Smith D.R."/>
            <person name="Sparks H."/>
            <person name="Anderson J."/>
            <person name="Bakaric R."/>
            <person name="Luria V."/>
            <person name="Karger A."/>
            <person name="Kirschner M.W."/>
            <person name="Durand P.M."/>
            <person name="Michod R.E."/>
            <person name="Nozaki H."/>
            <person name="Olson B.J."/>
        </authorList>
    </citation>
    <scope>NUCLEOTIDE SEQUENCE [LARGE SCALE GENOMIC DNA]</scope>
    <source>
        <strain evidence="9">NIES-2863</strain>
    </source>
</reference>
<gene>
    <name evidence="8" type="ORF">GPECTOR_220g473</name>
</gene>
<evidence type="ECO:0000256" key="4">
    <source>
        <dbReference type="ARBA" id="ARBA00023163"/>
    </source>
</evidence>
<dbReference type="InterPro" id="IPR001471">
    <property type="entry name" value="AP2/ERF_dom"/>
</dbReference>
<name>A0A150FXW4_GONPE</name>
<feature type="domain" description="AP2/ERF" evidence="7">
    <location>
        <begin position="20"/>
        <end position="77"/>
    </location>
</feature>
<dbReference type="GO" id="GO:0003700">
    <property type="term" value="F:DNA-binding transcription factor activity"/>
    <property type="evidence" value="ECO:0007669"/>
    <property type="project" value="InterPro"/>
</dbReference>
<comment type="caution">
    <text evidence="8">The sequence shown here is derived from an EMBL/GenBank/DDBJ whole genome shotgun (WGS) entry which is preliminary data.</text>
</comment>
<feature type="compositionally biased region" description="Low complexity" evidence="6">
    <location>
        <begin position="251"/>
        <end position="265"/>
    </location>
</feature>
<dbReference type="PROSITE" id="PS51032">
    <property type="entry name" value="AP2_ERF"/>
    <property type="match status" value="1"/>
</dbReference>
<dbReference type="AlphaFoldDB" id="A0A150FXW4"/>
<keyword evidence="4" id="KW-0804">Transcription</keyword>
<evidence type="ECO:0000313" key="9">
    <source>
        <dbReference type="Proteomes" id="UP000075714"/>
    </source>
</evidence>
<dbReference type="GO" id="GO:0005634">
    <property type="term" value="C:nucleus"/>
    <property type="evidence" value="ECO:0007669"/>
    <property type="project" value="UniProtKB-SubCell"/>
</dbReference>
<evidence type="ECO:0000256" key="5">
    <source>
        <dbReference type="ARBA" id="ARBA00023242"/>
    </source>
</evidence>
<evidence type="ECO:0000256" key="6">
    <source>
        <dbReference type="SAM" id="MobiDB-lite"/>
    </source>
</evidence>
<keyword evidence="3" id="KW-0238">DNA-binding</keyword>
<dbReference type="SUPFAM" id="SSF54171">
    <property type="entry name" value="DNA-binding domain"/>
    <property type="match status" value="1"/>
</dbReference>
<dbReference type="InterPro" id="IPR036955">
    <property type="entry name" value="AP2/ERF_dom_sf"/>
</dbReference>
<feature type="compositionally biased region" description="Basic residues" evidence="6">
    <location>
        <begin position="280"/>
        <end position="295"/>
    </location>
</feature>
<feature type="compositionally biased region" description="Low complexity" evidence="6">
    <location>
        <begin position="223"/>
        <end position="238"/>
    </location>
</feature>
<sequence length="295" mass="30331">MKPRKVQSDGRLGFSMRSSKYTGVYRTPGGRWRAQFCYRGAVHQLGMYDTEREAAAAWDQAVVTFRGSASGVQLNLPHLLNSYDLQDVREHIHQILDSKIATTRTKRCLNSYARNPPGPASPSRVVPTAIIDTIVEGAGADPQPQPQPQVPPGGAVGAIGGGSLAGLDVGGVAMLGLAALRRHITPIDPSVVGAMLLPPIHADGGMGGSAGGPLRFPLPPAAAEPAGGADAGPAIVSGGRRRGGGGGGLACGASDCADDGAVSSSDGERDVGPARARAPSPKRHRKSHAVRARDQ</sequence>
<dbReference type="Proteomes" id="UP000075714">
    <property type="component" value="Unassembled WGS sequence"/>
</dbReference>
<keyword evidence="5" id="KW-0539">Nucleus</keyword>
<organism evidence="8 9">
    <name type="scientific">Gonium pectorale</name>
    <name type="common">Green alga</name>
    <dbReference type="NCBI Taxonomy" id="33097"/>
    <lineage>
        <taxon>Eukaryota</taxon>
        <taxon>Viridiplantae</taxon>
        <taxon>Chlorophyta</taxon>
        <taxon>core chlorophytes</taxon>
        <taxon>Chlorophyceae</taxon>
        <taxon>CS clade</taxon>
        <taxon>Chlamydomonadales</taxon>
        <taxon>Volvocaceae</taxon>
        <taxon>Gonium</taxon>
    </lineage>
</organism>